<dbReference type="EMBL" id="JBHTCG010000006">
    <property type="protein sequence ID" value="MFC7382943.1"/>
    <property type="molecule type" value="Genomic_DNA"/>
</dbReference>
<accession>A0ABW2P569</accession>
<dbReference type="PROSITE" id="PS50966">
    <property type="entry name" value="ZF_SWIM"/>
    <property type="match status" value="1"/>
</dbReference>
<reference evidence="4" key="1">
    <citation type="journal article" date="2019" name="Int. J. Syst. Evol. Microbiol.">
        <title>The Global Catalogue of Microorganisms (GCM) 10K type strain sequencing project: providing services to taxonomists for standard genome sequencing and annotation.</title>
        <authorList>
            <consortium name="The Broad Institute Genomics Platform"/>
            <consortium name="The Broad Institute Genome Sequencing Center for Infectious Disease"/>
            <person name="Wu L."/>
            <person name="Ma J."/>
        </authorList>
    </citation>
    <scope>NUCLEOTIDE SEQUENCE [LARGE SCALE GENOMIC DNA]</scope>
    <source>
        <strain evidence="4">CECT 7649</strain>
    </source>
</reference>
<dbReference type="InterPro" id="IPR007527">
    <property type="entry name" value="Znf_SWIM"/>
</dbReference>
<organism evidence="3 4">
    <name type="scientific">Sphaerisporangium rhizosphaerae</name>
    <dbReference type="NCBI Taxonomy" id="2269375"/>
    <lineage>
        <taxon>Bacteria</taxon>
        <taxon>Bacillati</taxon>
        <taxon>Actinomycetota</taxon>
        <taxon>Actinomycetes</taxon>
        <taxon>Streptosporangiales</taxon>
        <taxon>Streptosporangiaceae</taxon>
        <taxon>Sphaerisporangium</taxon>
    </lineage>
</organism>
<gene>
    <name evidence="3" type="ORF">ACFQSB_12055</name>
</gene>
<evidence type="ECO:0000313" key="3">
    <source>
        <dbReference type="EMBL" id="MFC7382943.1"/>
    </source>
</evidence>
<keyword evidence="4" id="KW-1185">Reference proteome</keyword>
<evidence type="ECO:0000313" key="4">
    <source>
        <dbReference type="Proteomes" id="UP001596496"/>
    </source>
</evidence>
<protein>
    <submittedName>
        <fullName evidence="3">SWIM zinc finger family protein</fullName>
    </submittedName>
</protein>
<sequence>MPLGKDGWFEAAAPIKVEGGIQARSRRGSIGEQWWSRRFIDILERVCDAGRLSRGRAYARKGQVLSIDLAAGRVEAAVQGSRPAPYHVSIRIPAYGADAWAAVQDALAGQALYRAKLLAGEMPPEIVKVFDDLGLPLFPSGAAELDMDCSCPDWGSPCKHLSAVLYLLGEAFDQDPFLVLAWRGRAKEPLLEALRGTPDEEEEPQDPLHVDDVPFAERTGDFYASSVPLGRLRPRPGGAAAPPELLLRALEPPAVKVRHIPLLDILRPAYRRLGDPG</sequence>
<evidence type="ECO:0000259" key="2">
    <source>
        <dbReference type="PROSITE" id="PS50966"/>
    </source>
</evidence>
<comment type="caution">
    <text evidence="3">The sequence shown here is derived from an EMBL/GenBank/DDBJ whole genome shotgun (WGS) entry which is preliminary data.</text>
</comment>
<dbReference type="PANTHER" id="PTHR38133">
    <property type="entry name" value="SLR1429 PROTEIN"/>
    <property type="match status" value="1"/>
</dbReference>
<keyword evidence="1" id="KW-0479">Metal-binding</keyword>
<name>A0ABW2P569_9ACTN</name>
<dbReference type="Proteomes" id="UP001596496">
    <property type="component" value="Unassembled WGS sequence"/>
</dbReference>
<feature type="domain" description="SWIM-type" evidence="2">
    <location>
        <begin position="141"/>
        <end position="169"/>
    </location>
</feature>
<keyword evidence="1" id="KW-0863">Zinc-finger</keyword>
<evidence type="ECO:0000256" key="1">
    <source>
        <dbReference type="PROSITE-ProRule" id="PRU00325"/>
    </source>
</evidence>
<dbReference type="RefSeq" id="WP_380826314.1">
    <property type="nucleotide sequence ID" value="NZ_JBHTCG010000006.1"/>
</dbReference>
<keyword evidence="1" id="KW-0862">Zinc</keyword>
<dbReference type="Pfam" id="PF04434">
    <property type="entry name" value="SWIM"/>
    <property type="match status" value="1"/>
</dbReference>
<dbReference type="PANTHER" id="PTHR38133:SF1">
    <property type="entry name" value="SLR1429 PROTEIN"/>
    <property type="match status" value="1"/>
</dbReference>
<proteinExistence type="predicted"/>